<reference evidence="3 4" key="1">
    <citation type="journal article" date="2015" name="Genome Announc.">
        <title>Expanding the biotechnology potential of lactobacilli through comparative genomics of 213 strains and associated genera.</title>
        <authorList>
            <person name="Sun Z."/>
            <person name="Harris H.M."/>
            <person name="McCann A."/>
            <person name="Guo C."/>
            <person name="Argimon S."/>
            <person name="Zhang W."/>
            <person name="Yang X."/>
            <person name="Jeffery I.B."/>
            <person name="Cooney J.C."/>
            <person name="Kagawa T.F."/>
            <person name="Liu W."/>
            <person name="Song Y."/>
            <person name="Salvetti E."/>
            <person name="Wrobel A."/>
            <person name="Rasinkangas P."/>
            <person name="Parkhill J."/>
            <person name="Rea M.C."/>
            <person name="O'Sullivan O."/>
            <person name="Ritari J."/>
            <person name="Douillard F.P."/>
            <person name="Paul Ross R."/>
            <person name="Yang R."/>
            <person name="Briner A.E."/>
            <person name="Felis G.E."/>
            <person name="de Vos W.M."/>
            <person name="Barrangou R."/>
            <person name="Klaenhammer T.R."/>
            <person name="Caufield P.W."/>
            <person name="Cui Y."/>
            <person name="Zhang H."/>
            <person name="O'Toole P.W."/>
        </authorList>
    </citation>
    <scope>NUCLEOTIDE SEQUENCE [LARGE SCALE GENOMIC DNA]</scope>
    <source>
        <strain evidence="3 4">DSM 13145</strain>
    </source>
</reference>
<dbReference type="AlphaFoldDB" id="A0A0R1P0T9"/>
<organism evidence="3 4">
    <name type="scientific">Limosilactobacillus frumenti DSM 13145</name>
    <dbReference type="NCBI Taxonomy" id="1423746"/>
    <lineage>
        <taxon>Bacteria</taxon>
        <taxon>Bacillati</taxon>
        <taxon>Bacillota</taxon>
        <taxon>Bacilli</taxon>
        <taxon>Lactobacillales</taxon>
        <taxon>Lactobacillaceae</taxon>
        <taxon>Limosilactobacillus</taxon>
    </lineage>
</organism>
<sequence length="168" mass="19163">MKTTIFLFHPDMQQSRINQALIDHPGVDVRDEYALYPHGDIDVSAEQAVLKNTDRVVWQFPLYWYSCPSLLKKWEDQVLAYGWAYGPHGDALHGKELQLAVTVGGQEADYQPGRRQSHTIDEYLSPLMQTGKYTGMKVLKPFVIFDTFNISDADLAKAAAKYRQVLKN</sequence>
<dbReference type="PANTHER" id="PTHR47307:SF1">
    <property type="entry name" value="GLUTATHIONE-REGULATED POTASSIUM-EFFLUX SYSTEM ANCILLARY PROTEIN KEFG"/>
    <property type="match status" value="1"/>
</dbReference>
<dbReference type="InterPro" id="IPR003680">
    <property type="entry name" value="Flavodoxin_fold"/>
</dbReference>
<protein>
    <submittedName>
        <fullName evidence="3">NAD(P)H dehydrogenase YwrO</fullName>
    </submittedName>
</protein>
<dbReference type="InterPro" id="IPR046980">
    <property type="entry name" value="KefG/KefF"/>
</dbReference>
<dbReference type="InterPro" id="IPR029039">
    <property type="entry name" value="Flavoprotein-like_sf"/>
</dbReference>
<comment type="caution">
    <text evidence="3">The sequence shown here is derived from an EMBL/GenBank/DDBJ whole genome shotgun (WGS) entry which is preliminary data.</text>
</comment>
<dbReference type="GO" id="GO:0010181">
    <property type="term" value="F:FMN binding"/>
    <property type="evidence" value="ECO:0007669"/>
    <property type="project" value="TreeGrafter"/>
</dbReference>
<evidence type="ECO:0000256" key="1">
    <source>
        <dbReference type="ARBA" id="ARBA00023002"/>
    </source>
</evidence>
<keyword evidence="1" id="KW-0560">Oxidoreductase</keyword>
<dbReference type="Proteomes" id="UP000051445">
    <property type="component" value="Unassembled WGS sequence"/>
</dbReference>
<dbReference type="PANTHER" id="PTHR47307">
    <property type="entry name" value="GLUTATHIONE-REGULATED POTASSIUM-EFFLUX SYSTEM ANCILLARY PROTEIN KEFG"/>
    <property type="match status" value="1"/>
</dbReference>
<name>A0A0R1P0T9_9LACO</name>
<dbReference type="RefSeq" id="WP_057752166.1">
    <property type="nucleotide sequence ID" value="NZ_AZER01000024.1"/>
</dbReference>
<proteinExistence type="predicted"/>
<evidence type="ECO:0000313" key="4">
    <source>
        <dbReference type="Proteomes" id="UP000051445"/>
    </source>
</evidence>
<evidence type="ECO:0000313" key="3">
    <source>
        <dbReference type="EMBL" id="KRL26144.1"/>
    </source>
</evidence>
<evidence type="ECO:0000259" key="2">
    <source>
        <dbReference type="Pfam" id="PF02525"/>
    </source>
</evidence>
<dbReference type="OrthoDB" id="9798454at2"/>
<gene>
    <name evidence="3" type="ORF">FD27_GL001281</name>
</gene>
<feature type="domain" description="Flavodoxin-like fold" evidence="2">
    <location>
        <begin position="1"/>
        <end position="165"/>
    </location>
</feature>
<dbReference type="STRING" id="1423746.FD27_GL001281"/>
<keyword evidence="4" id="KW-1185">Reference proteome</keyword>
<dbReference type="PATRIC" id="fig|1423746.3.peg.1306"/>
<dbReference type="Gene3D" id="3.40.50.360">
    <property type="match status" value="1"/>
</dbReference>
<dbReference type="SUPFAM" id="SSF52218">
    <property type="entry name" value="Flavoproteins"/>
    <property type="match status" value="1"/>
</dbReference>
<dbReference type="EMBL" id="AZER01000024">
    <property type="protein sequence ID" value="KRL26144.1"/>
    <property type="molecule type" value="Genomic_DNA"/>
</dbReference>
<dbReference type="Pfam" id="PF02525">
    <property type="entry name" value="Flavodoxin_2"/>
    <property type="match status" value="1"/>
</dbReference>
<dbReference type="GO" id="GO:0003955">
    <property type="term" value="F:NAD(P)H dehydrogenase (quinone) activity"/>
    <property type="evidence" value="ECO:0007669"/>
    <property type="project" value="TreeGrafter"/>
</dbReference>
<dbReference type="GO" id="GO:0009055">
    <property type="term" value="F:electron transfer activity"/>
    <property type="evidence" value="ECO:0007669"/>
    <property type="project" value="TreeGrafter"/>
</dbReference>
<accession>A0A0R1P0T9</accession>